<organism evidence="3 4">
    <name type="scientific">Candidatus Collierbacteria bacterium GW2011_GWB1_44_35</name>
    <dbReference type="NCBI Taxonomy" id="1618383"/>
    <lineage>
        <taxon>Bacteria</taxon>
        <taxon>Candidatus Collieribacteriota</taxon>
    </lineage>
</organism>
<dbReference type="Proteomes" id="UP000034604">
    <property type="component" value="Unassembled WGS sequence"/>
</dbReference>
<proteinExistence type="predicted"/>
<evidence type="ECO:0000313" key="3">
    <source>
        <dbReference type="EMBL" id="KKT68090.1"/>
    </source>
</evidence>
<name>A0A0G1JA05_9BACT</name>
<feature type="transmembrane region" description="Helical" evidence="2">
    <location>
        <begin position="14"/>
        <end position="31"/>
    </location>
</feature>
<evidence type="ECO:0000256" key="1">
    <source>
        <dbReference type="SAM" id="MobiDB-lite"/>
    </source>
</evidence>
<comment type="caution">
    <text evidence="3">The sequence shown here is derived from an EMBL/GenBank/DDBJ whole genome shotgun (WGS) entry which is preliminary data.</text>
</comment>
<feature type="region of interest" description="Disordered" evidence="1">
    <location>
        <begin position="48"/>
        <end position="103"/>
    </location>
</feature>
<accession>A0A0G1JA05</accession>
<keyword evidence="2" id="KW-0472">Membrane</keyword>
<feature type="compositionally biased region" description="Basic and acidic residues" evidence="1">
    <location>
        <begin position="73"/>
        <end position="84"/>
    </location>
</feature>
<dbReference type="EMBL" id="LCJA01000005">
    <property type="protein sequence ID" value="KKT68090.1"/>
    <property type="molecule type" value="Genomic_DNA"/>
</dbReference>
<evidence type="ECO:0000256" key="2">
    <source>
        <dbReference type="SAM" id="Phobius"/>
    </source>
</evidence>
<gene>
    <name evidence="3" type="ORF">UW62_C0005G0009</name>
</gene>
<keyword evidence="2" id="KW-1133">Transmembrane helix</keyword>
<dbReference type="AlphaFoldDB" id="A0A0G1JA05"/>
<keyword evidence="2" id="KW-0812">Transmembrane</keyword>
<evidence type="ECO:0000313" key="4">
    <source>
        <dbReference type="Proteomes" id="UP000034604"/>
    </source>
</evidence>
<protein>
    <submittedName>
        <fullName evidence="3">Uncharacterized protein</fullName>
    </submittedName>
</protein>
<reference evidence="3 4" key="1">
    <citation type="journal article" date="2015" name="Nature">
        <title>rRNA introns, odd ribosomes, and small enigmatic genomes across a large radiation of phyla.</title>
        <authorList>
            <person name="Brown C.T."/>
            <person name="Hug L.A."/>
            <person name="Thomas B.C."/>
            <person name="Sharon I."/>
            <person name="Castelle C.J."/>
            <person name="Singh A."/>
            <person name="Wilkins M.J."/>
            <person name="Williams K.H."/>
            <person name="Banfield J.F."/>
        </authorList>
    </citation>
    <scope>NUCLEOTIDE SEQUENCE [LARGE SCALE GENOMIC DNA]</scope>
</reference>
<sequence>MNPKASNPDHHDNSFLFGLTVGVLGALLLGTDEGKKLMKEIMDSLPENIRHLGQTDSKENVPDFSPPLSTPEETPHHAYSKDEAPPPPPPDTSRRPEYFYPSK</sequence>